<feature type="domain" description="Nucleotidyl transferase" evidence="1">
    <location>
        <begin position="2"/>
        <end position="210"/>
    </location>
</feature>
<dbReference type="InterPro" id="IPR005835">
    <property type="entry name" value="NTP_transferase_dom"/>
</dbReference>
<organism evidence="2 5">
    <name type="scientific">Paenibacillus odorifer</name>
    <dbReference type="NCBI Taxonomy" id="189426"/>
    <lineage>
        <taxon>Bacteria</taxon>
        <taxon>Bacillati</taxon>
        <taxon>Bacillota</taxon>
        <taxon>Bacilli</taxon>
        <taxon>Bacillales</taxon>
        <taxon>Paenibacillaceae</taxon>
        <taxon>Paenibacillus</taxon>
    </lineage>
</organism>
<dbReference type="CDD" id="cd02524">
    <property type="entry name" value="G1P_cytidylyltransferase"/>
    <property type="match status" value="1"/>
</dbReference>
<sequence length="255" mass="29095">MKAVILAGGLGTRLSEETVVKPKPMVEIGGAPMLWHIMKVYSSYGINEFIICLGYKGYLIKEFFANYYMHTSDVTFDFTTNEMQVHKNNSESWKVTLVDTGEQTLTGGRLKKVQQYVGDETFCFTYGDGLCDVNILELVEFHKNKKNLSTVTAVRPPGRFGAFEFKKNEIIGFQEKPMGDGNWINGGFFVLEPEVFELISGDNTTWEEEPMEMLAKSGELSAFMHEGFWQPMDTLRDKNKLEEMWNTGTAPWKVW</sequence>
<reference evidence="2 5" key="2">
    <citation type="submission" date="2017-06" db="EMBL/GenBank/DDBJ databases">
        <title>Complete genome sequence of Paenibacillus odorifer CBA7130.</title>
        <authorList>
            <person name="Nam Y.-D."/>
            <person name="Kang J."/>
            <person name="Chung W.-H."/>
        </authorList>
    </citation>
    <scope>NUCLEOTIDE SEQUENCE [LARGE SCALE GENOMIC DNA]</scope>
    <source>
        <strain evidence="2 5">CBA7130</strain>
    </source>
</reference>
<accession>A0AAD0P597</accession>
<dbReference type="Gene3D" id="3.90.550.10">
    <property type="entry name" value="Spore Coat Polysaccharide Biosynthesis Protein SpsA, Chain A"/>
    <property type="match status" value="1"/>
</dbReference>
<evidence type="ECO:0000313" key="2">
    <source>
        <dbReference type="EMBL" id="AWV36119.1"/>
    </source>
</evidence>
<dbReference type="AlphaFoldDB" id="A0AAD0P597"/>
<dbReference type="InterPro" id="IPR013446">
    <property type="entry name" value="G1P_cyt_trans-like"/>
</dbReference>
<dbReference type="PANTHER" id="PTHR47183:SF1">
    <property type="entry name" value="GLUCOSE-1-PHOSPHATE CYTIDYLYLTRANSFERASE"/>
    <property type="match status" value="1"/>
</dbReference>
<gene>
    <name evidence="2" type="primary">rfbF</name>
    <name evidence="3" type="ORF">BSK47_22235</name>
    <name evidence="2" type="ORF">CD191_27895</name>
</gene>
<dbReference type="PANTHER" id="PTHR47183">
    <property type="entry name" value="GLUCOSE-1-PHOSPHATE CYTIDYLYLTRANSFERASE-RELATED"/>
    <property type="match status" value="1"/>
</dbReference>
<dbReference type="SUPFAM" id="SSF53448">
    <property type="entry name" value="Nucleotide-diphospho-sugar transferases"/>
    <property type="match status" value="1"/>
</dbReference>
<dbReference type="Proteomes" id="UP000249163">
    <property type="component" value="Chromosome"/>
</dbReference>
<dbReference type="Proteomes" id="UP000187323">
    <property type="component" value="Unassembled WGS sequence"/>
</dbReference>
<dbReference type="NCBIfam" id="TIGR02623">
    <property type="entry name" value="G1P_cyt_trans"/>
    <property type="match status" value="1"/>
</dbReference>
<dbReference type="RefSeq" id="WP_076107018.1">
    <property type="nucleotide sequence ID" value="NZ_CP021965.1"/>
</dbReference>
<dbReference type="GO" id="GO:0047343">
    <property type="term" value="F:glucose-1-phosphate cytidylyltransferase activity"/>
    <property type="evidence" value="ECO:0007669"/>
    <property type="project" value="InterPro"/>
</dbReference>
<evidence type="ECO:0000259" key="1">
    <source>
        <dbReference type="Pfam" id="PF00483"/>
    </source>
</evidence>
<evidence type="ECO:0000313" key="5">
    <source>
        <dbReference type="Proteomes" id="UP000249163"/>
    </source>
</evidence>
<evidence type="ECO:0000313" key="3">
    <source>
        <dbReference type="EMBL" id="OME14990.1"/>
    </source>
</evidence>
<evidence type="ECO:0000313" key="4">
    <source>
        <dbReference type="Proteomes" id="UP000187323"/>
    </source>
</evidence>
<dbReference type="EMBL" id="CP021965">
    <property type="protein sequence ID" value="AWV36119.1"/>
    <property type="molecule type" value="Genomic_DNA"/>
</dbReference>
<dbReference type="Pfam" id="PF00483">
    <property type="entry name" value="NTP_transferase"/>
    <property type="match status" value="1"/>
</dbReference>
<keyword evidence="2" id="KW-0808">Transferase</keyword>
<dbReference type="InterPro" id="IPR046981">
    <property type="entry name" value="G1P_cyt_trans"/>
</dbReference>
<protein>
    <submittedName>
        <fullName evidence="2">Glucose-1-phosphate cytidylyltransferase</fullName>
    </submittedName>
</protein>
<dbReference type="EMBL" id="MPTO01000023">
    <property type="protein sequence ID" value="OME14990.1"/>
    <property type="molecule type" value="Genomic_DNA"/>
</dbReference>
<reference evidence="3 4" key="1">
    <citation type="submission" date="2016-10" db="EMBL/GenBank/DDBJ databases">
        <title>Paenibacillus species isolates.</title>
        <authorList>
            <person name="Beno S.M."/>
        </authorList>
    </citation>
    <scope>NUCLEOTIDE SEQUENCE [LARGE SCALE GENOMIC DNA]</scope>
    <source>
        <strain evidence="3 4">FSL H7-0918</strain>
    </source>
</reference>
<dbReference type="GO" id="GO:0009243">
    <property type="term" value="P:O antigen biosynthetic process"/>
    <property type="evidence" value="ECO:0007669"/>
    <property type="project" value="InterPro"/>
</dbReference>
<proteinExistence type="predicted"/>
<name>A0AAD0P597_9BACL</name>
<dbReference type="InterPro" id="IPR029044">
    <property type="entry name" value="Nucleotide-diphossugar_trans"/>
</dbReference>
<keyword evidence="2" id="KW-0548">Nucleotidyltransferase</keyword>